<dbReference type="EMBL" id="CAJNNV010025638">
    <property type="protein sequence ID" value="CAE8615446.1"/>
    <property type="molecule type" value="Genomic_DNA"/>
</dbReference>
<reference evidence="3" key="1">
    <citation type="submission" date="2021-02" db="EMBL/GenBank/DDBJ databases">
        <authorList>
            <person name="Dougan E. K."/>
            <person name="Rhodes N."/>
            <person name="Thang M."/>
            <person name="Chan C."/>
        </authorList>
    </citation>
    <scope>NUCLEOTIDE SEQUENCE</scope>
</reference>
<gene>
    <name evidence="3" type="ORF">PGLA1383_LOCUS33163</name>
</gene>
<evidence type="ECO:0000256" key="1">
    <source>
        <dbReference type="SAM" id="MobiDB-lite"/>
    </source>
</evidence>
<organism evidence="3 4">
    <name type="scientific">Polarella glacialis</name>
    <name type="common">Dinoflagellate</name>
    <dbReference type="NCBI Taxonomy" id="89957"/>
    <lineage>
        <taxon>Eukaryota</taxon>
        <taxon>Sar</taxon>
        <taxon>Alveolata</taxon>
        <taxon>Dinophyceae</taxon>
        <taxon>Suessiales</taxon>
        <taxon>Suessiaceae</taxon>
        <taxon>Polarella</taxon>
    </lineage>
</organism>
<feature type="region of interest" description="Disordered" evidence="1">
    <location>
        <begin position="165"/>
        <end position="202"/>
    </location>
</feature>
<feature type="non-terminal residue" evidence="3">
    <location>
        <position position="286"/>
    </location>
</feature>
<protein>
    <recommendedName>
        <fullName evidence="2">DUF4485 domain-containing protein</fullName>
    </recommendedName>
</protein>
<feature type="compositionally biased region" description="Low complexity" evidence="1">
    <location>
        <begin position="170"/>
        <end position="201"/>
    </location>
</feature>
<comment type="caution">
    <text evidence="3">The sequence shown here is derived from an EMBL/GenBank/DDBJ whole genome shotgun (WGS) entry which is preliminary data.</text>
</comment>
<proteinExistence type="predicted"/>
<feature type="domain" description="DUF4485" evidence="2">
    <location>
        <begin position="45"/>
        <end position="126"/>
    </location>
</feature>
<evidence type="ECO:0000313" key="4">
    <source>
        <dbReference type="Proteomes" id="UP000654075"/>
    </source>
</evidence>
<dbReference type="PANTHER" id="PTHR18871:SF2">
    <property type="entry name" value="CENTROSOMAL PROTEIN OF 112 KDA"/>
    <property type="match status" value="1"/>
</dbReference>
<dbReference type="OrthoDB" id="447455at2759"/>
<dbReference type="Pfam" id="PF14846">
    <property type="entry name" value="DUF4485"/>
    <property type="match status" value="1"/>
</dbReference>
<dbReference type="PANTHER" id="PTHR18871">
    <property type="entry name" value="CENTROSOMAL PROTEIN OF 112 KDA"/>
    <property type="match status" value="1"/>
</dbReference>
<dbReference type="InterPro" id="IPR055310">
    <property type="entry name" value="CEP112"/>
</dbReference>
<evidence type="ECO:0000259" key="2">
    <source>
        <dbReference type="Pfam" id="PF14846"/>
    </source>
</evidence>
<dbReference type="InterPro" id="IPR027831">
    <property type="entry name" value="DUF4485"/>
</dbReference>
<dbReference type="Proteomes" id="UP000654075">
    <property type="component" value="Unassembled WGS sequence"/>
</dbReference>
<name>A0A813FT28_POLGL</name>
<dbReference type="AlphaFoldDB" id="A0A813FT28"/>
<evidence type="ECO:0000313" key="3">
    <source>
        <dbReference type="EMBL" id="CAE8615446.1"/>
    </source>
</evidence>
<accession>A0A813FT28</accession>
<sequence>PQPHGLKMSVAGVAHNDVPAAANWACAAASAAASAAACSSGSLQDAEFSAQMRRIEAALQGAPKHIRIRGTAWAQRLGLLASVRQSEFRRDRNLHAELLLQCIEDGRWEEPMDKHPPEGPLPCLPAHVACRLRRQKTERTDLVRHVGLAWTSSAGSEPLVRSLSQSAISQQQQKQQQQQQQQQQQSPGPQTRPARATTPRRPFSRDSCCCYYYCCCQAVLVVILVVELLNSRTVDLATVLQEPQQLLWEFGSLRLVKLTAKDHLSRLLPHLLPIARSLHECLTWRR</sequence>
<keyword evidence="4" id="KW-1185">Reference proteome</keyword>